<evidence type="ECO:0000313" key="3">
    <source>
        <dbReference type="Proteomes" id="UP000622166"/>
    </source>
</evidence>
<proteinExistence type="predicted"/>
<feature type="signal peptide" evidence="1">
    <location>
        <begin position="1"/>
        <end position="23"/>
    </location>
</feature>
<comment type="caution">
    <text evidence="2">The sequence shown here is derived from an EMBL/GenBank/DDBJ whole genome shotgun (WGS) entry which is preliminary data.</text>
</comment>
<sequence>MPSKRQRVSGAATAAGLAFLPLAAGCGGGDGTGADTTVAAPARVEVIASLTGCEAEIRVEADELREGVCRTAEGEYLITTFPAERYQLTWLDSAAVYGGRYLVGPRWAITARPELLEPLREKVGGTVRDLGASRGAAPGAPPASP</sequence>
<name>A0A918PKJ7_9ACTN</name>
<gene>
    <name evidence="2" type="ORF">GCM10010365_35750</name>
</gene>
<organism evidence="2 3">
    <name type="scientific">Streptomyces poonensis</name>
    <dbReference type="NCBI Taxonomy" id="68255"/>
    <lineage>
        <taxon>Bacteria</taxon>
        <taxon>Bacillati</taxon>
        <taxon>Actinomycetota</taxon>
        <taxon>Actinomycetes</taxon>
        <taxon>Kitasatosporales</taxon>
        <taxon>Streptomycetaceae</taxon>
        <taxon>Streptomyces</taxon>
    </lineage>
</organism>
<reference evidence="2" key="2">
    <citation type="submission" date="2020-09" db="EMBL/GenBank/DDBJ databases">
        <authorList>
            <person name="Sun Q."/>
            <person name="Ohkuma M."/>
        </authorList>
    </citation>
    <scope>NUCLEOTIDE SEQUENCE</scope>
    <source>
        <strain evidence="2">JCM 4815</strain>
    </source>
</reference>
<evidence type="ECO:0000313" key="2">
    <source>
        <dbReference type="EMBL" id="GGZ12879.1"/>
    </source>
</evidence>
<accession>A0A918PKJ7</accession>
<dbReference type="Proteomes" id="UP000622166">
    <property type="component" value="Unassembled WGS sequence"/>
</dbReference>
<protein>
    <recommendedName>
        <fullName evidence="4">Lipoprotein</fullName>
    </recommendedName>
</protein>
<keyword evidence="3" id="KW-1185">Reference proteome</keyword>
<keyword evidence="1" id="KW-0732">Signal</keyword>
<dbReference type="AlphaFoldDB" id="A0A918PKJ7"/>
<reference evidence="2" key="1">
    <citation type="journal article" date="2014" name="Int. J. Syst. Evol. Microbiol.">
        <title>Complete genome sequence of Corynebacterium casei LMG S-19264T (=DSM 44701T), isolated from a smear-ripened cheese.</title>
        <authorList>
            <consortium name="US DOE Joint Genome Institute (JGI-PGF)"/>
            <person name="Walter F."/>
            <person name="Albersmeier A."/>
            <person name="Kalinowski J."/>
            <person name="Ruckert C."/>
        </authorList>
    </citation>
    <scope>NUCLEOTIDE SEQUENCE</scope>
    <source>
        <strain evidence="2">JCM 4815</strain>
    </source>
</reference>
<feature type="chain" id="PRO_5039652766" description="Lipoprotein" evidence="1">
    <location>
        <begin position="24"/>
        <end position="145"/>
    </location>
</feature>
<dbReference type="RefSeq" id="WP_189860169.1">
    <property type="nucleotide sequence ID" value="NZ_BMVW01000006.1"/>
</dbReference>
<evidence type="ECO:0008006" key="4">
    <source>
        <dbReference type="Google" id="ProtNLM"/>
    </source>
</evidence>
<dbReference type="EMBL" id="BMVW01000006">
    <property type="protein sequence ID" value="GGZ12879.1"/>
    <property type="molecule type" value="Genomic_DNA"/>
</dbReference>
<dbReference type="PROSITE" id="PS51257">
    <property type="entry name" value="PROKAR_LIPOPROTEIN"/>
    <property type="match status" value="1"/>
</dbReference>
<evidence type="ECO:0000256" key="1">
    <source>
        <dbReference type="SAM" id="SignalP"/>
    </source>
</evidence>